<evidence type="ECO:0000313" key="1">
    <source>
        <dbReference type="EMBL" id="QCI60498.2"/>
    </source>
</evidence>
<dbReference type="RefSeq" id="WP_158629824.1">
    <property type="nucleotide sequence ID" value="NZ_CAUWCU010000038.1"/>
</dbReference>
<dbReference type="EMBL" id="CP034413">
    <property type="protein sequence ID" value="QCI60498.2"/>
    <property type="molecule type" value="Genomic_DNA"/>
</dbReference>
<gene>
    <name evidence="1" type="ORF">EIO64_15875</name>
</gene>
<protein>
    <submittedName>
        <fullName evidence="1">DUF3783 domain-containing protein</fullName>
    </submittedName>
</protein>
<dbReference type="AlphaFoldDB" id="A0A856I317"/>
<dbReference type="KEGG" id="obj:EIO64_15875"/>
<dbReference type="Pfam" id="PF12646">
    <property type="entry name" value="DUF3783"/>
    <property type="match status" value="1"/>
</dbReference>
<reference evidence="2" key="1">
    <citation type="submission" date="2018-12" db="EMBL/GenBank/DDBJ databases">
        <title>Dusodibacter welbiota gen. nov., sp. nov., isolated from human faeces and emended description of the Oscillibacter genus.</title>
        <authorList>
            <person name="Le Roy T."/>
            <person name="Van der Smissen P."/>
            <person name="Delzenne N."/>
            <person name="Muccioli G."/>
            <person name="Collet J.F."/>
            <person name="Cani P.D."/>
        </authorList>
    </citation>
    <scope>NUCLEOTIDE SEQUENCE [LARGE SCALE GENOMIC DNA]</scope>
    <source>
        <strain evidence="2">J115</strain>
    </source>
</reference>
<proteinExistence type="predicted"/>
<accession>A0A856I317</accession>
<dbReference type="GeneID" id="89522616"/>
<evidence type="ECO:0000313" key="2">
    <source>
        <dbReference type="Proteomes" id="UP000298642"/>
    </source>
</evidence>
<sequence length="124" mass="13291">MSRKLLLFGFEELPTILAAAAAAGPFGAEVVPVARQDYNKPLAVLAGLDDDPGTVLPFNGGPLGGRMVVLCGLEDQVDCLLPALRQAGIGRDCLKAVLTPHNRTWTAVKLYQELLREHQAMNGR</sequence>
<dbReference type="InterPro" id="IPR016621">
    <property type="entry name" value="UCP014543"/>
</dbReference>
<keyword evidence="2" id="KW-1185">Reference proteome</keyword>
<organism evidence="1 2">
    <name type="scientific">Dysosmobacter welbionis</name>
    <dbReference type="NCBI Taxonomy" id="2093857"/>
    <lineage>
        <taxon>Bacteria</taxon>
        <taxon>Bacillati</taxon>
        <taxon>Bacillota</taxon>
        <taxon>Clostridia</taxon>
        <taxon>Eubacteriales</taxon>
        <taxon>Oscillospiraceae</taxon>
        <taxon>Dysosmobacter</taxon>
    </lineage>
</organism>
<dbReference type="Proteomes" id="UP000298642">
    <property type="component" value="Chromosome"/>
</dbReference>
<name>A0A856I317_9FIRM</name>